<dbReference type="Proteomes" id="UP000245609">
    <property type="component" value="Unassembled WGS sequence"/>
</dbReference>
<keyword evidence="2" id="KW-1185">Reference proteome</keyword>
<feature type="non-terminal residue" evidence="1">
    <location>
        <position position="1"/>
    </location>
</feature>
<sequence>PVSSANMSLVYHTLDQTLGVVEYVNKRNKFQFWEKRILILDTHGNFGYLRTSQSDKNSEKIHTSQYTVLNDKNKHNRKLKCEYFSHLHPINAVIFKIIPKKLCKIFIKSEGKIHEIKALDGKSQTKLVSFIAYLSRINKCFSLTDFIEMPRKDSLDTKGLKCYEEIYTGDDAPSIDKEKTKNISRNKTILELFGFLKRRENDKKMGRNKKVNDISREKQNPNACEKKIAQKNIIFKSPKKIYTRKPPIRSKSLSIHIGKESVKRKKLSSSVRSLSSVENNTSSMKRLESLIRYSKLHNSAVLSKAIATANRNNKEPNKSDTRTSMLNREGYLCVLDNVTQINGKESKTNMDFLNNSISTEIEEKSDNPNNSSSDVKEETKDVGLYCLRDGSNFLEKLTDKNEIFLYDINNLQLGLPSENLEPAVISNIFSDEEEKVKKPRLTDKRMKNILLKRKKLRKALNASKNIVADPNLESTNSGPYDSKCTVGTKSVEIEELFSKVLISSIPKNVCDKENLSRSSSLVIKKNKETKEKDLSFESKDWEVDVFVESNGKADTDTLETTSSDEYIFQGKMQKNERITENVRLELDFGSKLTPSKEESKKDQHFKNYSGYIKNPLLNKEFKPNKANHHVKYISKSTCIKETLVSNSNDIKDKKNKVEADESSGELVIHLIKKYTSTNKPDLGRVKEIQYNSEAYSDYEGEYEDEDAPIVLNNSTAAPKIAIIDKNNLENDKPYRYIKTNGFIYDNENAHQKPLSLNNDKGISFQNTRRNTIINPLDNAADCKEILHKKVFKRKNDNSINSYQSGFNYSAPRYNIDTINSYRDLQDFSRMELNDMGTNSSNHTAKLSETQTRDGKAEFVNTMQPTNNICSNLNKNTVAFRNSMNISQATFLQNKANDAIKQNISIDASEKNIDIKAKTNPKVNFEINNARNSKYYSVQDLSAQEANQRNFRVQQGQLDNNPGTNNNSVLGYLTHLKGINSSDVYYSQSSFVNRPQTRNGVFNRTPTPRIVESRLSNRFESGQLRNPLVNGYPTGFIPNAGYQNQVRNISKIDTRNNIQPAVINRYGIAGANSVQNPFLQGNIVSNQSINIFGRSPTPQRYLRSGSSLSFQAGKNELNRSICAVNSNNASTETGINNKSTSGTIYSDGSKRYSLVGNNMSLVDFGSGKKNNCKTVSTLFSNSHTQDNILGGLRTPHFRNTLIETNGNFNRGYVQNRSQNSFRYIEYPYANNNIGISGFLQNTPNSYLSSIMDPRQPLIERIKNIKEEKYENISPISSSKFDKYKSKKGFVTLNSDINGHLYSKKNLKVKLHPACLQ</sequence>
<name>A0A2T9YE86_9FUNG</name>
<reference evidence="1 2" key="1">
    <citation type="journal article" date="2018" name="MBio">
        <title>Comparative Genomics Reveals the Core Gene Toolbox for the Fungus-Insect Symbiosis.</title>
        <authorList>
            <person name="Wang Y."/>
            <person name="Stata M."/>
            <person name="Wang W."/>
            <person name="Stajich J.E."/>
            <person name="White M.M."/>
            <person name="Moncalvo J.M."/>
        </authorList>
    </citation>
    <scope>NUCLEOTIDE SEQUENCE [LARGE SCALE GENOMIC DNA]</scope>
    <source>
        <strain evidence="1 2">SC-DP-2</strain>
    </source>
</reference>
<proteinExistence type="predicted"/>
<gene>
    <name evidence="1" type="ORF">BB560_006190</name>
</gene>
<accession>A0A2T9YE86</accession>
<protein>
    <submittedName>
        <fullName evidence="1">Uncharacterized protein</fullName>
    </submittedName>
</protein>
<comment type="caution">
    <text evidence="1">The sequence shown here is derived from an EMBL/GenBank/DDBJ whole genome shotgun (WGS) entry which is preliminary data.</text>
</comment>
<organism evidence="1 2">
    <name type="scientific">Smittium megazygosporum</name>
    <dbReference type="NCBI Taxonomy" id="133381"/>
    <lineage>
        <taxon>Eukaryota</taxon>
        <taxon>Fungi</taxon>
        <taxon>Fungi incertae sedis</taxon>
        <taxon>Zoopagomycota</taxon>
        <taxon>Kickxellomycotina</taxon>
        <taxon>Harpellomycetes</taxon>
        <taxon>Harpellales</taxon>
        <taxon>Legeriomycetaceae</taxon>
        <taxon>Smittium</taxon>
    </lineage>
</organism>
<dbReference type="EMBL" id="MBFS01002942">
    <property type="protein sequence ID" value="PVU90625.1"/>
    <property type="molecule type" value="Genomic_DNA"/>
</dbReference>
<evidence type="ECO:0000313" key="1">
    <source>
        <dbReference type="EMBL" id="PVU90625.1"/>
    </source>
</evidence>
<evidence type="ECO:0000313" key="2">
    <source>
        <dbReference type="Proteomes" id="UP000245609"/>
    </source>
</evidence>